<dbReference type="EMBL" id="DS989826">
    <property type="protein sequence ID" value="EFR02926.1"/>
    <property type="molecule type" value="Genomic_DNA"/>
</dbReference>
<dbReference type="InParanoid" id="E4UZY9"/>
<protein>
    <submittedName>
        <fullName evidence="1">Uncharacterized protein</fullName>
    </submittedName>
</protein>
<dbReference type="Proteomes" id="UP000002669">
    <property type="component" value="Unassembled WGS sequence"/>
</dbReference>
<proteinExistence type="predicted"/>
<dbReference type="GeneID" id="10026631"/>
<sequence>MALRSALLRILRWPINSSLFACLRILPKQRTWHIVRSSYNAGKRRLAIHTVAFGAARLDQEWWALADRLKGRLYSCIAWAWIMGKTIHGRVFDLYRTVGGDADGDKASLTANLRRTRRNRAACASQESVSQNVSQV</sequence>
<dbReference type="RefSeq" id="XP_003171380.1">
    <property type="nucleotide sequence ID" value="XM_003171332.1"/>
</dbReference>
<evidence type="ECO:0000313" key="2">
    <source>
        <dbReference type="Proteomes" id="UP000002669"/>
    </source>
</evidence>
<gene>
    <name evidence="1" type="ORF">MGYG_05926</name>
</gene>
<keyword evidence="2" id="KW-1185">Reference proteome</keyword>
<name>E4UZY9_ARTGP</name>
<dbReference type="HOGENOM" id="CLU_1874946_0_0_1"/>
<reference evidence="2" key="1">
    <citation type="journal article" date="2012" name="MBio">
        <title>Comparative genome analysis of Trichophyton rubrum and related dermatophytes reveals candidate genes involved in infection.</title>
        <authorList>
            <person name="Martinez D.A."/>
            <person name="Oliver B.G."/>
            <person name="Graeser Y."/>
            <person name="Goldberg J.M."/>
            <person name="Li W."/>
            <person name="Martinez-Rossi N.M."/>
            <person name="Monod M."/>
            <person name="Shelest E."/>
            <person name="Barton R.C."/>
            <person name="Birch E."/>
            <person name="Brakhage A.A."/>
            <person name="Chen Z."/>
            <person name="Gurr S.J."/>
            <person name="Heiman D."/>
            <person name="Heitman J."/>
            <person name="Kosti I."/>
            <person name="Rossi A."/>
            <person name="Saif S."/>
            <person name="Samalova M."/>
            <person name="Saunders C.W."/>
            <person name="Shea T."/>
            <person name="Summerbell R.C."/>
            <person name="Xu J."/>
            <person name="Young S."/>
            <person name="Zeng Q."/>
            <person name="Birren B.W."/>
            <person name="Cuomo C.A."/>
            <person name="White T.C."/>
        </authorList>
    </citation>
    <scope>NUCLEOTIDE SEQUENCE [LARGE SCALE GENOMIC DNA]</scope>
    <source>
        <strain evidence="2">ATCC MYA-4604 / CBS 118893</strain>
    </source>
</reference>
<evidence type="ECO:0000313" key="1">
    <source>
        <dbReference type="EMBL" id="EFR02926.1"/>
    </source>
</evidence>
<organism evidence="2">
    <name type="scientific">Arthroderma gypseum (strain ATCC MYA-4604 / CBS 118893)</name>
    <name type="common">Microsporum gypseum</name>
    <dbReference type="NCBI Taxonomy" id="535722"/>
    <lineage>
        <taxon>Eukaryota</taxon>
        <taxon>Fungi</taxon>
        <taxon>Dikarya</taxon>
        <taxon>Ascomycota</taxon>
        <taxon>Pezizomycotina</taxon>
        <taxon>Eurotiomycetes</taxon>
        <taxon>Eurotiomycetidae</taxon>
        <taxon>Onygenales</taxon>
        <taxon>Arthrodermataceae</taxon>
        <taxon>Nannizzia</taxon>
    </lineage>
</organism>
<accession>E4UZY9</accession>
<dbReference type="AlphaFoldDB" id="E4UZY9"/>
<dbReference type="VEuPathDB" id="FungiDB:MGYG_05926"/>